<comment type="similarity">
    <text evidence="1">Belongs to the ABC transporter superfamily.</text>
</comment>
<dbReference type="InterPro" id="IPR027417">
    <property type="entry name" value="P-loop_NTPase"/>
</dbReference>
<gene>
    <name evidence="7" type="ORF">BIZ92_24715</name>
</gene>
<dbReference type="PROSITE" id="PS50893">
    <property type="entry name" value="ABC_TRANSPORTER_2"/>
    <property type="match status" value="1"/>
</dbReference>
<dbReference type="InterPro" id="IPR003439">
    <property type="entry name" value="ABC_transporter-like_ATP-bd"/>
</dbReference>
<evidence type="ECO:0000313" key="8">
    <source>
        <dbReference type="Proteomes" id="UP000187251"/>
    </source>
</evidence>
<accession>A0A1R1JVC8</accession>
<evidence type="ECO:0000256" key="4">
    <source>
        <dbReference type="ARBA" id="ARBA00022741"/>
    </source>
</evidence>
<dbReference type="Gene3D" id="3.40.50.300">
    <property type="entry name" value="P-loop containing nucleotide triphosphate hydrolases"/>
    <property type="match status" value="1"/>
</dbReference>
<sequence length="269" mass="29623">MSIPQNVIELRGAGKDFGLSGRRGEARTRALEDVSLSIPQGQFVCLLGPSGCGKSTILNLVAGFEPPTRGAVLAHGREVRGPSPGRGVVFQKPALFPWLSVLDNITFGPRMAGASPQDYLPQAREYLRRVGLKGFERHAPWQLSGGMQQRAALARAWILNPGILLMDEPFGALDAQTRMMMQELLGDIWAATRPTVLFVTHDVDEALFLADRILVMSARPGRIVEDLAVPAGRPRDIEALALDRQVGELRRHILHRVREEARQTIETPF</sequence>
<feature type="domain" description="ABC transporter" evidence="6">
    <location>
        <begin position="8"/>
        <end position="243"/>
    </location>
</feature>
<dbReference type="OrthoDB" id="8683598at2"/>
<proteinExistence type="inferred from homology"/>
<evidence type="ECO:0000256" key="2">
    <source>
        <dbReference type="ARBA" id="ARBA00022448"/>
    </source>
</evidence>
<dbReference type="InterPro" id="IPR017871">
    <property type="entry name" value="ABC_transporter-like_CS"/>
</dbReference>
<dbReference type="AlphaFoldDB" id="A0A1R1JVC8"/>
<name>A0A1R1JVC8_ALCXX</name>
<dbReference type="SUPFAM" id="SSF52540">
    <property type="entry name" value="P-loop containing nucleoside triphosphate hydrolases"/>
    <property type="match status" value="1"/>
</dbReference>
<dbReference type="CDD" id="cd03293">
    <property type="entry name" value="ABC_NrtD_SsuB_transporters"/>
    <property type="match status" value="1"/>
</dbReference>
<keyword evidence="2" id="KW-0813">Transport</keyword>
<dbReference type="InterPro" id="IPR050166">
    <property type="entry name" value="ABC_transporter_ATP-bind"/>
</dbReference>
<keyword evidence="4" id="KW-0547">Nucleotide-binding</keyword>
<dbReference type="PANTHER" id="PTHR42788:SF13">
    <property type="entry name" value="ALIPHATIC SULFONATES IMPORT ATP-BINDING PROTEIN SSUB"/>
    <property type="match status" value="1"/>
</dbReference>
<evidence type="ECO:0000256" key="5">
    <source>
        <dbReference type="ARBA" id="ARBA00022840"/>
    </source>
</evidence>
<reference evidence="7 8" key="1">
    <citation type="submission" date="2016-09" db="EMBL/GenBank/DDBJ databases">
        <title>Phylogenomics of Achromobacter.</title>
        <authorList>
            <person name="Jeukens J."/>
            <person name="Freschi L."/>
            <person name="Vincent A.T."/>
            <person name="Emond-Rheault J.-G."/>
            <person name="Kukavica-Ibrulj I."/>
            <person name="Charette S.J."/>
            <person name="Levesque R.C."/>
        </authorList>
    </citation>
    <scope>NUCLEOTIDE SEQUENCE [LARGE SCALE GENOMIC DNA]</scope>
    <source>
        <strain evidence="7 8">AUS488</strain>
    </source>
</reference>
<comment type="caution">
    <text evidence="7">The sequence shown here is derived from an EMBL/GenBank/DDBJ whole genome shotgun (WGS) entry which is preliminary data.</text>
</comment>
<dbReference type="InterPro" id="IPR003593">
    <property type="entry name" value="AAA+_ATPase"/>
</dbReference>
<evidence type="ECO:0000259" key="6">
    <source>
        <dbReference type="PROSITE" id="PS50893"/>
    </source>
</evidence>
<keyword evidence="5 7" id="KW-0067">ATP-binding</keyword>
<keyword evidence="3" id="KW-0472">Membrane</keyword>
<dbReference type="GO" id="GO:0016887">
    <property type="term" value="F:ATP hydrolysis activity"/>
    <property type="evidence" value="ECO:0007669"/>
    <property type="project" value="InterPro"/>
</dbReference>
<dbReference type="Proteomes" id="UP000187251">
    <property type="component" value="Unassembled WGS sequence"/>
</dbReference>
<dbReference type="PANTHER" id="PTHR42788">
    <property type="entry name" value="TAURINE IMPORT ATP-BINDING PROTEIN-RELATED"/>
    <property type="match status" value="1"/>
</dbReference>
<dbReference type="SMART" id="SM00382">
    <property type="entry name" value="AAA"/>
    <property type="match status" value="1"/>
</dbReference>
<evidence type="ECO:0000256" key="3">
    <source>
        <dbReference type="ARBA" id="ARBA00022475"/>
    </source>
</evidence>
<dbReference type="GO" id="GO:0005524">
    <property type="term" value="F:ATP binding"/>
    <property type="evidence" value="ECO:0007669"/>
    <property type="project" value="UniProtKB-KW"/>
</dbReference>
<evidence type="ECO:0000256" key="1">
    <source>
        <dbReference type="ARBA" id="ARBA00005417"/>
    </source>
</evidence>
<evidence type="ECO:0000313" key="7">
    <source>
        <dbReference type="EMBL" id="OMG89313.1"/>
    </source>
</evidence>
<dbReference type="PROSITE" id="PS00211">
    <property type="entry name" value="ABC_TRANSPORTER_1"/>
    <property type="match status" value="1"/>
</dbReference>
<organism evidence="7 8">
    <name type="scientific">Alcaligenes xylosoxydans xylosoxydans</name>
    <name type="common">Achromobacter xylosoxidans</name>
    <dbReference type="NCBI Taxonomy" id="85698"/>
    <lineage>
        <taxon>Bacteria</taxon>
        <taxon>Pseudomonadati</taxon>
        <taxon>Pseudomonadota</taxon>
        <taxon>Betaproteobacteria</taxon>
        <taxon>Burkholderiales</taxon>
        <taxon>Alcaligenaceae</taxon>
        <taxon>Achromobacter</taxon>
    </lineage>
</organism>
<protein>
    <submittedName>
        <fullName evidence="7">ABC transporter ATP-binding protein</fullName>
    </submittedName>
</protein>
<dbReference type="Pfam" id="PF00005">
    <property type="entry name" value="ABC_tran"/>
    <property type="match status" value="1"/>
</dbReference>
<keyword evidence="3" id="KW-1003">Cell membrane</keyword>
<dbReference type="EMBL" id="MJMN01000011">
    <property type="protein sequence ID" value="OMG89313.1"/>
    <property type="molecule type" value="Genomic_DNA"/>
</dbReference>